<feature type="region of interest" description="Disordered" evidence="1">
    <location>
        <begin position="60"/>
        <end position="88"/>
    </location>
</feature>
<reference evidence="3" key="2">
    <citation type="submission" date="2019-10" db="EMBL/GenBank/DDBJ databases">
        <title>A de novo genome assembly of a pear dwarfing rootstock.</title>
        <authorList>
            <person name="Wang F."/>
            <person name="Wang J."/>
            <person name="Li S."/>
            <person name="Zhang Y."/>
            <person name="Fang M."/>
            <person name="Ma L."/>
            <person name="Zhao Y."/>
            <person name="Jiang S."/>
        </authorList>
    </citation>
    <scope>NUCLEOTIDE SEQUENCE [LARGE SCALE GENOMIC DNA]</scope>
</reference>
<name>A0A5N5G6H3_9ROSA</name>
<gene>
    <name evidence="2" type="ORF">D8674_005911</name>
</gene>
<dbReference type="AlphaFoldDB" id="A0A5N5G6H3"/>
<reference evidence="2 3" key="3">
    <citation type="submission" date="2019-11" db="EMBL/GenBank/DDBJ databases">
        <title>A de novo genome assembly of a pear dwarfing rootstock.</title>
        <authorList>
            <person name="Wang F."/>
            <person name="Wang J."/>
            <person name="Li S."/>
            <person name="Zhang Y."/>
            <person name="Fang M."/>
            <person name="Ma L."/>
            <person name="Zhao Y."/>
            <person name="Jiang S."/>
        </authorList>
    </citation>
    <scope>NUCLEOTIDE SEQUENCE [LARGE SCALE GENOMIC DNA]</scope>
    <source>
        <strain evidence="2">S2</strain>
        <tissue evidence="2">Leaf</tissue>
    </source>
</reference>
<proteinExistence type="predicted"/>
<feature type="region of interest" description="Disordered" evidence="1">
    <location>
        <begin position="16"/>
        <end position="43"/>
    </location>
</feature>
<sequence>MSNLIRSCKAVMTAPYSPPLAQPSAATAPTEMDHMSVDPVGPGVSQALASSASSVVLIVSIRRGHRHPRTPDTPSASTNDASESQQDKDIDVFSDVYVRPGDELAKFLHARIMEKRQLVLSKSAS</sequence>
<evidence type="ECO:0000313" key="2">
    <source>
        <dbReference type="EMBL" id="KAB2606194.1"/>
    </source>
</evidence>
<dbReference type="EMBL" id="SMOL01000559">
    <property type="protein sequence ID" value="KAB2606194.1"/>
    <property type="molecule type" value="Genomic_DNA"/>
</dbReference>
<comment type="caution">
    <text evidence="2">The sequence shown here is derived from an EMBL/GenBank/DDBJ whole genome shotgun (WGS) entry which is preliminary data.</text>
</comment>
<dbReference type="Proteomes" id="UP000327157">
    <property type="component" value="Chromosome 11"/>
</dbReference>
<protein>
    <submittedName>
        <fullName evidence="2">Uncharacterized protein</fullName>
    </submittedName>
</protein>
<feature type="compositionally biased region" description="Polar residues" evidence="1">
    <location>
        <begin position="72"/>
        <end position="84"/>
    </location>
</feature>
<accession>A0A5N5G6H3</accession>
<keyword evidence="3" id="KW-1185">Reference proteome</keyword>
<organism evidence="2 3">
    <name type="scientific">Pyrus ussuriensis x Pyrus communis</name>
    <dbReference type="NCBI Taxonomy" id="2448454"/>
    <lineage>
        <taxon>Eukaryota</taxon>
        <taxon>Viridiplantae</taxon>
        <taxon>Streptophyta</taxon>
        <taxon>Embryophyta</taxon>
        <taxon>Tracheophyta</taxon>
        <taxon>Spermatophyta</taxon>
        <taxon>Magnoliopsida</taxon>
        <taxon>eudicotyledons</taxon>
        <taxon>Gunneridae</taxon>
        <taxon>Pentapetalae</taxon>
        <taxon>rosids</taxon>
        <taxon>fabids</taxon>
        <taxon>Rosales</taxon>
        <taxon>Rosaceae</taxon>
        <taxon>Amygdaloideae</taxon>
        <taxon>Maleae</taxon>
        <taxon>Pyrus</taxon>
    </lineage>
</organism>
<reference evidence="2 3" key="1">
    <citation type="submission" date="2019-09" db="EMBL/GenBank/DDBJ databases">
        <authorList>
            <person name="Ou C."/>
        </authorList>
    </citation>
    <scope>NUCLEOTIDE SEQUENCE [LARGE SCALE GENOMIC DNA]</scope>
    <source>
        <strain evidence="2">S2</strain>
        <tissue evidence="2">Leaf</tissue>
    </source>
</reference>
<evidence type="ECO:0000313" key="3">
    <source>
        <dbReference type="Proteomes" id="UP000327157"/>
    </source>
</evidence>
<evidence type="ECO:0000256" key="1">
    <source>
        <dbReference type="SAM" id="MobiDB-lite"/>
    </source>
</evidence>